<dbReference type="InterPro" id="IPR050789">
    <property type="entry name" value="Diverse_Enzym_Activities"/>
</dbReference>
<keyword evidence="3" id="KW-0121">Carboxypeptidase</keyword>
<dbReference type="EC" id="3.4.16.4" evidence="3"/>
<proteinExistence type="predicted"/>
<dbReference type="InterPro" id="IPR012338">
    <property type="entry name" value="Beta-lactam/transpept-like"/>
</dbReference>
<dbReference type="GO" id="GO:0009002">
    <property type="term" value="F:serine-type D-Ala-D-Ala carboxypeptidase activity"/>
    <property type="evidence" value="ECO:0007669"/>
    <property type="project" value="UniProtKB-EC"/>
</dbReference>
<organism evidence="3 5">
    <name type="scientific">Ralstonia mannitolilytica</name>
    <dbReference type="NCBI Taxonomy" id="105219"/>
    <lineage>
        <taxon>Bacteria</taxon>
        <taxon>Pseudomonadati</taxon>
        <taxon>Pseudomonadota</taxon>
        <taxon>Betaproteobacteria</taxon>
        <taxon>Burkholderiales</taxon>
        <taxon>Burkholderiaceae</taxon>
        <taxon>Ralstonia</taxon>
    </lineage>
</organism>
<evidence type="ECO:0000313" key="5">
    <source>
        <dbReference type="Proteomes" id="UP001190002"/>
    </source>
</evidence>
<dbReference type="EMBL" id="CATVXE010000025">
    <property type="protein sequence ID" value="CAJ0695217.1"/>
    <property type="molecule type" value="Genomic_DNA"/>
</dbReference>
<reference evidence="3 6" key="1">
    <citation type="submission" date="2023-07" db="EMBL/GenBank/DDBJ databases">
        <authorList>
            <person name="Peeters C."/>
        </authorList>
    </citation>
    <scope>NUCLEOTIDE SEQUENCE</scope>
    <source>
        <strain evidence="4 6">R-77569</strain>
        <strain evidence="3">R-77591</strain>
    </source>
</reference>
<sequence length="404" mass="43770">MHASQRNLLGAAALAVLCLFGQAAAQAAAPGATPQRAAQELPTAQPEAVGVDSRKLVELSQWIRRDQLDVRSLLVIKDGRLVFERYGDELGRDYNHELYSVTKFISALLVGTLVADGKLSAQDKPAPLLAAARPDLAGALADKKDIRLQDLMSMSSGLSYKLVEGTDTLYYGVPDRLKVAASASVRVKPGTEFDYIDVNPVLVGATISQITGQPEQRYAEARLFKPLGMQHYRWDGADGKGAVSGGWGLRLRSIDMARLGLLVLNQGQWQGRQIVPASWVARMTTPSGPAPDYGFYCWVNNIVKSEREFSAMGYKGQFITVLPKQNAVIVMNSIMSTEGGLRDAKYLDLYRTMVNDYVLPALQAGSAVKPSAERKAALAQELALAHATHGKPGTALAFNDKPEK</sequence>
<dbReference type="Gene3D" id="3.40.710.10">
    <property type="entry name" value="DD-peptidase/beta-lactamase superfamily"/>
    <property type="match status" value="1"/>
</dbReference>
<evidence type="ECO:0000256" key="1">
    <source>
        <dbReference type="SAM" id="SignalP"/>
    </source>
</evidence>
<evidence type="ECO:0000313" key="4">
    <source>
        <dbReference type="EMBL" id="CAJ0895231.1"/>
    </source>
</evidence>
<dbReference type="SUPFAM" id="SSF56601">
    <property type="entry name" value="beta-lactamase/transpeptidase-like"/>
    <property type="match status" value="1"/>
</dbReference>
<keyword evidence="1" id="KW-0732">Signal</keyword>
<keyword evidence="6" id="KW-1185">Reference proteome</keyword>
<accession>A0AAD2EQE8</accession>
<evidence type="ECO:0000313" key="6">
    <source>
        <dbReference type="Proteomes" id="UP001190452"/>
    </source>
</evidence>
<dbReference type="PANTHER" id="PTHR43283:SF7">
    <property type="entry name" value="BETA-LACTAMASE-RELATED DOMAIN-CONTAINING PROTEIN"/>
    <property type="match status" value="1"/>
</dbReference>
<dbReference type="Proteomes" id="UP001190452">
    <property type="component" value="Unassembled WGS sequence"/>
</dbReference>
<evidence type="ECO:0000259" key="2">
    <source>
        <dbReference type="Pfam" id="PF00144"/>
    </source>
</evidence>
<dbReference type="Proteomes" id="UP001190002">
    <property type="component" value="Unassembled WGS sequence"/>
</dbReference>
<dbReference type="RefSeq" id="WP_104564889.1">
    <property type="nucleotide sequence ID" value="NZ_CATVXE010000025.1"/>
</dbReference>
<dbReference type="Pfam" id="PF00144">
    <property type="entry name" value="Beta-lactamase"/>
    <property type="match status" value="1"/>
</dbReference>
<evidence type="ECO:0000313" key="3">
    <source>
        <dbReference type="EMBL" id="CAJ0695217.1"/>
    </source>
</evidence>
<dbReference type="InterPro" id="IPR001466">
    <property type="entry name" value="Beta-lactam-related"/>
</dbReference>
<feature type="signal peptide" evidence="1">
    <location>
        <begin position="1"/>
        <end position="27"/>
    </location>
</feature>
<comment type="caution">
    <text evidence="3">The sequence shown here is derived from an EMBL/GenBank/DDBJ whole genome shotgun (WGS) entry which is preliminary data.</text>
</comment>
<dbReference type="PANTHER" id="PTHR43283">
    <property type="entry name" value="BETA-LACTAMASE-RELATED"/>
    <property type="match status" value="1"/>
</dbReference>
<keyword evidence="3" id="KW-0378">Hydrolase</keyword>
<name>A0AAD2EQE8_9RALS</name>
<protein>
    <submittedName>
        <fullName evidence="3">D-alanyl-D-alanine carboxypeptidase</fullName>
        <ecNumber evidence="3">3.4.16.4</ecNumber>
    </submittedName>
</protein>
<gene>
    <name evidence="3" type="primary">yfeW_2</name>
    <name evidence="4" type="ORF">R77569_04475</name>
    <name evidence="3" type="ORF">R77591_04382</name>
</gene>
<feature type="domain" description="Beta-lactamase-related" evidence="2">
    <location>
        <begin position="72"/>
        <end position="333"/>
    </location>
</feature>
<feature type="chain" id="PRO_5042094699" evidence="1">
    <location>
        <begin position="28"/>
        <end position="404"/>
    </location>
</feature>
<dbReference type="AlphaFoldDB" id="A0AAD2EQE8"/>
<dbReference type="EMBL" id="CAUDKV010000026">
    <property type="protein sequence ID" value="CAJ0895231.1"/>
    <property type="molecule type" value="Genomic_DNA"/>
</dbReference>
<keyword evidence="3" id="KW-0645">Protease</keyword>